<dbReference type="PROSITE" id="PS50011">
    <property type="entry name" value="PROTEIN_KINASE_DOM"/>
    <property type="match status" value="1"/>
</dbReference>
<dbReference type="GO" id="GO:0005524">
    <property type="term" value="F:ATP binding"/>
    <property type="evidence" value="ECO:0007669"/>
    <property type="project" value="InterPro"/>
</dbReference>
<comment type="caution">
    <text evidence="2">The sequence shown here is derived from an EMBL/GenBank/DDBJ whole genome shotgun (WGS) entry which is preliminary data.</text>
</comment>
<evidence type="ECO:0000313" key="2">
    <source>
        <dbReference type="EMBL" id="KAF6135415.1"/>
    </source>
</evidence>
<evidence type="ECO:0000259" key="1">
    <source>
        <dbReference type="PROSITE" id="PS50011"/>
    </source>
</evidence>
<evidence type="ECO:0000313" key="3">
    <source>
        <dbReference type="Proteomes" id="UP000541444"/>
    </source>
</evidence>
<dbReference type="InterPro" id="IPR000719">
    <property type="entry name" value="Prot_kinase_dom"/>
</dbReference>
<dbReference type="GO" id="GO:0004672">
    <property type="term" value="F:protein kinase activity"/>
    <property type="evidence" value="ECO:0007669"/>
    <property type="project" value="InterPro"/>
</dbReference>
<feature type="domain" description="Protein kinase" evidence="1">
    <location>
        <begin position="9"/>
        <end position="176"/>
    </location>
</feature>
<dbReference type="EMBL" id="JACGCM010002788">
    <property type="protein sequence ID" value="KAF6135415.1"/>
    <property type="molecule type" value="Genomic_DNA"/>
</dbReference>
<dbReference type="SUPFAM" id="SSF56112">
    <property type="entry name" value="Protein kinase-like (PK-like)"/>
    <property type="match status" value="1"/>
</dbReference>
<protein>
    <recommendedName>
        <fullName evidence="1">Protein kinase domain-containing protein</fullName>
    </recommendedName>
</protein>
<dbReference type="Gene3D" id="1.10.510.10">
    <property type="entry name" value="Transferase(Phosphotransferase) domain 1"/>
    <property type="match status" value="1"/>
</dbReference>
<keyword evidence="3" id="KW-1185">Reference proteome</keyword>
<reference evidence="2 3" key="1">
    <citation type="journal article" date="2020" name="IScience">
        <title>Genome Sequencing of the Endangered Kingdonia uniflora (Circaeasteraceae, Ranunculales) Reveals Potential Mechanisms of Evolutionary Specialization.</title>
        <authorList>
            <person name="Sun Y."/>
            <person name="Deng T."/>
            <person name="Zhang A."/>
            <person name="Moore M.J."/>
            <person name="Landis J.B."/>
            <person name="Lin N."/>
            <person name="Zhang H."/>
            <person name="Zhang X."/>
            <person name="Huang J."/>
            <person name="Zhang X."/>
            <person name="Sun H."/>
            <person name="Wang H."/>
        </authorList>
    </citation>
    <scope>NUCLEOTIDE SEQUENCE [LARGE SCALE GENOMIC DNA]</scope>
    <source>
        <strain evidence="2">TB1705</strain>
        <tissue evidence="2">Leaf</tissue>
    </source>
</reference>
<organism evidence="2 3">
    <name type="scientific">Kingdonia uniflora</name>
    <dbReference type="NCBI Taxonomy" id="39325"/>
    <lineage>
        <taxon>Eukaryota</taxon>
        <taxon>Viridiplantae</taxon>
        <taxon>Streptophyta</taxon>
        <taxon>Embryophyta</taxon>
        <taxon>Tracheophyta</taxon>
        <taxon>Spermatophyta</taxon>
        <taxon>Magnoliopsida</taxon>
        <taxon>Ranunculales</taxon>
        <taxon>Circaeasteraceae</taxon>
        <taxon>Kingdonia</taxon>
    </lineage>
</organism>
<sequence length="176" mass="19691">MLYWGDVGEKLCKAVGDLKLGSLVMGSGGLETDSKLRVAPSETAMTDVLREVLIMKILGNPNIVNLIEVIDDINTDHFYMGKSVCEGSGPSGSLEEKTTRKYLRDIVASLMYLHAHIIRIPDDPGLFKDDILQHTFTSLASGSFHLQLLMFYLFLCLQLEFFYDSWVMNDVVHATL</sequence>
<dbReference type="InterPro" id="IPR011009">
    <property type="entry name" value="Kinase-like_dom_sf"/>
</dbReference>
<dbReference type="OrthoDB" id="68483at2759"/>
<proteinExistence type="predicted"/>
<dbReference type="AlphaFoldDB" id="A0A7J7KYF7"/>
<accession>A0A7J7KYF7</accession>
<gene>
    <name evidence="2" type="ORF">GIB67_027289</name>
</gene>
<name>A0A7J7KYF7_9MAGN</name>
<dbReference type="Proteomes" id="UP000541444">
    <property type="component" value="Unassembled WGS sequence"/>
</dbReference>